<reference evidence="4 5" key="1">
    <citation type="submission" date="2017-08" db="EMBL/GenBank/DDBJ databases">
        <title>USMARCv1.0.</title>
        <authorList>
            <person name="Hannum G.I."/>
            <person name="Koren S."/>
            <person name="Schroeder S.G."/>
            <person name="Chin S.C."/>
            <person name="Nonneman D.J."/>
            <person name="Becker S.A."/>
            <person name="Rosen B.D."/>
            <person name="Bickhart D.M."/>
            <person name="Putnam N.H."/>
            <person name="Green R.E."/>
            <person name="Tuggle C.K."/>
            <person name="Liu H."/>
            <person name="Rohrer G.A."/>
            <person name="Warr A."/>
            <person name="Hall R."/>
            <person name="Kim K."/>
            <person name="Hume D.A."/>
            <person name="Talbot R."/>
            <person name="Chow W."/>
            <person name="Howe K."/>
            <person name="Schwartz A.S."/>
            <person name="Watson M."/>
            <person name="Archibald A.L."/>
            <person name="Phillippy A.M."/>
            <person name="Smith T.P.L."/>
        </authorList>
    </citation>
    <scope>NUCLEOTIDE SEQUENCE [LARGE SCALE GENOMIC DNA]</scope>
</reference>
<organism evidence="4 5">
    <name type="scientific">Sus scrofa</name>
    <name type="common">Pig</name>
    <dbReference type="NCBI Taxonomy" id="9823"/>
    <lineage>
        <taxon>Eukaryota</taxon>
        <taxon>Metazoa</taxon>
        <taxon>Chordata</taxon>
        <taxon>Craniata</taxon>
        <taxon>Vertebrata</taxon>
        <taxon>Euteleostomi</taxon>
        <taxon>Mammalia</taxon>
        <taxon>Eutheria</taxon>
        <taxon>Laurasiatheria</taxon>
        <taxon>Artiodactyla</taxon>
        <taxon>Suina</taxon>
        <taxon>Suidae</taxon>
        <taxon>Sus</taxon>
    </lineage>
</organism>
<feature type="domain" description="Leukemia inhibitory factor receptor-like Ig-like" evidence="3">
    <location>
        <begin position="152"/>
        <end position="229"/>
    </location>
</feature>
<dbReference type="FunFam" id="2.60.40.10:FF:000607">
    <property type="entry name" value="Leukemia inhibitory factor receptor"/>
    <property type="match status" value="1"/>
</dbReference>
<dbReference type="Pfam" id="PF21177">
    <property type="entry name" value="LIF-R_Ig-like"/>
    <property type="match status" value="1"/>
</dbReference>
<dbReference type="Pfam" id="PF25552">
    <property type="entry name" value="LIFR_D4"/>
    <property type="match status" value="1"/>
</dbReference>
<evidence type="ECO:0000256" key="1">
    <source>
        <dbReference type="SAM" id="SignalP"/>
    </source>
</evidence>
<dbReference type="Pfam" id="PF17971">
    <property type="entry name" value="LIFR_D2"/>
    <property type="match status" value="1"/>
</dbReference>
<dbReference type="SUPFAM" id="SSF49265">
    <property type="entry name" value="Fibronectin type III"/>
    <property type="match status" value="1"/>
</dbReference>
<feature type="signal peptide" evidence="1">
    <location>
        <begin position="1"/>
        <end position="27"/>
    </location>
</feature>
<feature type="domain" description="Leukemia inhibitory factor receptor D2" evidence="2">
    <location>
        <begin position="30"/>
        <end position="134"/>
    </location>
</feature>
<evidence type="ECO:0000259" key="3">
    <source>
        <dbReference type="Pfam" id="PF21177"/>
    </source>
</evidence>
<dbReference type="InterPro" id="IPR048497">
    <property type="entry name" value="LIF-R-like_Ig-like"/>
</dbReference>
<dbReference type="Ensembl" id="ENSSSCT00070013226.1">
    <property type="protein sequence ID" value="ENSSSCP00070010897.1"/>
    <property type="gene ID" value="ENSSSCG00070006899.1"/>
</dbReference>
<evidence type="ECO:0000259" key="2">
    <source>
        <dbReference type="Pfam" id="PF17971"/>
    </source>
</evidence>
<reference evidence="4" key="2">
    <citation type="submission" date="2025-08" db="UniProtKB">
        <authorList>
            <consortium name="Ensembl"/>
        </authorList>
    </citation>
    <scope>IDENTIFICATION</scope>
</reference>
<evidence type="ECO:0000313" key="5">
    <source>
        <dbReference type="Proteomes" id="UP000314985"/>
    </source>
</evidence>
<protein>
    <submittedName>
        <fullName evidence="4">Uncharacterized protein</fullName>
    </submittedName>
</protein>
<accession>A0A4X1T801</accession>
<dbReference type="InterPro" id="IPR013783">
    <property type="entry name" value="Ig-like_fold"/>
</dbReference>
<keyword evidence="1" id="KW-0732">Signal</keyword>
<dbReference type="FunFam" id="2.60.40.10:FF:001148">
    <property type="entry name" value="oncostatin-M-specific receptor subunit beta"/>
    <property type="match status" value="1"/>
</dbReference>
<dbReference type="InterPro" id="IPR040817">
    <property type="entry name" value="LIFR_D2"/>
</dbReference>
<feature type="chain" id="PRO_5021193016" evidence="1">
    <location>
        <begin position="28"/>
        <end position="334"/>
    </location>
</feature>
<dbReference type="FunFam" id="2.60.40.10:FF:000657">
    <property type="entry name" value="Leukemia inhibitory factor receptor"/>
    <property type="match status" value="1"/>
</dbReference>
<proteinExistence type="predicted"/>
<dbReference type="Proteomes" id="UP000314985">
    <property type="component" value="Chromosome 16"/>
</dbReference>
<dbReference type="InterPro" id="IPR036116">
    <property type="entry name" value="FN3_sf"/>
</dbReference>
<dbReference type="Gene3D" id="2.60.40.10">
    <property type="entry name" value="Immunoglobulins"/>
    <property type="match status" value="3"/>
</dbReference>
<name>A0A4X1T801_PIG</name>
<dbReference type="AlphaFoldDB" id="A0A4X1T801"/>
<sequence>MALYTVFPTVFLLALLSLSTYQSKVLSKPLPLTPESLKVSINSAHQCLHLQWMVHSLAYHQELKMVFQIQISRFTTSNVIWTESYSTTVKGNQVLRWSWESELPLECATHFVRVRSMVDDARIPEPKFWSNWSRWEEADAQNSLGQDLLFLFPKDKLVEEGSNVTICYTSRNPQHNISCYLEGAQIHGKQLDPRVSTFELKNVSFIRRTGTNIFCEDPGVAMKGTVLFVSKILEEPKDFSCETQDFKNLNCTWDPGSDTALPKQPSQSYTLFESFSGKKILCEHRNFCNWQVAQDSQEMYNFTLVAENYLRKRSVNILFNLTHRGETAAPRGHW</sequence>
<evidence type="ECO:0000313" key="4">
    <source>
        <dbReference type="Ensembl" id="ENSSSCP00070010897.1"/>
    </source>
</evidence>